<evidence type="ECO:0000256" key="6">
    <source>
        <dbReference type="ARBA" id="ARBA00023242"/>
    </source>
</evidence>
<dbReference type="Proteomes" id="UP000006882">
    <property type="component" value="Chromosome G5"/>
</dbReference>
<evidence type="ECO:0000256" key="3">
    <source>
        <dbReference type="ARBA" id="ARBA00023015"/>
    </source>
</evidence>
<keyword evidence="11" id="KW-1185">Reference proteome</keyword>
<dbReference type="eggNOG" id="ENOG502QUQ6">
    <property type="taxonomic scope" value="Eukaryota"/>
</dbReference>
<feature type="domain" description="R" evidence="9">
    <location>
        <begin position="313"/>
        <end position="330"/>
    </location>
</feature>
<organism evidence="10 11">
    <name type="scientific">Prunus persica</name>
    <name type="common">Peach</name>
    <name type="synonym">Amygdalus persica</name>
    <dbReference type="NCBI Taxonomy" id="3760"/>
    <lineage>
        <taxon>Eukaryota</taxon>
        <taxon>Viridiplantae</taxon>
        <taxon>Streptophyta</taxon>
        <taxon>Embryophyta</taxon>
        <taxon>Tracheophyta</taxon>
        <taxon>Spermatophyta</taxon>
        <taxon>Magnoliopsida</taxon>
        <taxon>eudicotyledons</taxon>
        <taxon>Gunneridae</taxon>
        <taxon>Pentapetalae</taxon>
        <taxon>rosids</taxon>
        <taxon>fabids</taxon>
        <taxon>Rosales</taxon>
        <taxon>Rosaceae</taxon>
        <taxon>Amygdaloideae</taxon>
        <taxon>Amygdaleae</taxon>
        <taxon>Prunus</taxon>
    </lineage>
</organism>
<comment type="subcellular location">
    <subcellularLocation>
        <location evidence="1">Nucleus</location>
    </subcellularLocation>
</comment>
<dbReference type="OrthoDB" id="1896834at2759"/>
<gene>
    <name evidence="10" type="ORF">PRUPE_5G217200</name>
</gene>
<feature type="compositionally biased region" description="Basic residues" evidence="7">
    <location>
        <begin position="296"/>
        <end position="307"/>
    </location>
</feature>
<reference evidence="10" key="2">
    <citation type="submission" date="2016-12" db="EMBL/GenBank/DDBJ databases">
        <title>WGS assembly of Prunus persica.</title>
        <authorList>
            <person name="Verde I."/>
            <person name="Jenkins J."/>
            <person name="Dondini L."/>
            <person name="Micali S."/>
            <person name="Pagliarani G."/>
            <person name="Vendramin E."/>
            <person name="Paris R."/>
            <person name="Aramini V."/>
            <person name="Gazza L."/>
            <person name="Rossini L."/>
            <person name="Bassi D."/>
            <person name="Troggio M."/>
            <person name="Shu S."/>
            <person name="Grimwood J.H."/>
            <person name="Tartarini S."/>
            <person name="Dettori M.T."/>
            <person name="Schmutz J."/>
        </authorList>
    </citation>
    <scope>NUCLEOTIDE SEQUENCE</scope>
</reference>
<dbReference type="InterPro" id="IPR017887">
    <property type="entry name" value="TF_TCP_subgr"/>
</dbReference>
<dbReference type="PANTHER" id="PTHR31072:SF226">
    <property type="entry name" value="TRANSCRIPTION FACTOR TCP18"/>
    <property type="match status" value="1"/>
</dbReference>
<evidence type="ECO:0000259" key="9">
    <source>
        <dbReference type="PROSITE" id="PS51370"/>
    </source>
</evidence>
<dbReference type="EMBL" id="CM007655">
    <property type="protein sequence ID" value="ONI09091.1"/>
    <property type="molecule type" value="Genomic_DNA"/>
</dbReference>
<evidence type="ECO:0000313" key="10">
    <source>
        <dbReference type="EMBL" id="ONI09091.1"/>
    </source>
</evidence>
<reference evidence="10 11" key="1">
    <citation type="journal article" date="2013" name="Nat. Genet.">
        <title>The high-quality draft genome of peach (Prunus persica) identifies unique patterns of genetic diversity, domestication and genome evolution.</title>
        <authorList>
            <consortium name="International Peach Genome Initiative"/>
            <person name="Verde I."/>
            <person name="Abbott A.G."/>
            <person name="Scalabrin S."/>
            <person name="Jung S."/>
            <person name="Shu S."/>
            <person name="Marroni F."/>
            <person name="Zhebentyayeva T."/>
            <person name="Dettori M.T."/>
            <person name="Grimwood J."/>
            <person name="Cattonaro F."/>
            <person name="Zuccolo A."/>
            <person name="Rossini L."/>
            <person name="Jenkins J."/>
            <person name="Vendramin E."/>
            <person name="Meisel L.A."/>
            <person name="Decroocq V."/>
            <person name="Sosinski B."/>
            <person name="Prochnik S."/>
            <person name="Mitros T."/>
            <person name="Policriti A."/>
            <person name="Cipriani G."/>
            <person name="Dondini L."/>
            <person name="Ficklin S."/>
            <person name="Goodstein D.M."/>
            <person name="Xuan P."/>
            <person name="Del Fabbro C."/>
            <person name="Aramini V."/>
            <person name="Copetti D."/>
            <person name="Gonzalez S."/>
            <person name="Horner D.S."/>
            <person name="Falchi R."/>
            <person name="Lucas S."/>
            <person name="Mica E."/>
            <person name="Maldonado J."/>
            <person name="Lazzari B."/>
            <person name="Bielenberg D."/>
            <person name="Pirona R."/>
            <person name="Miculan M."/>
            <person name="Barakat A."/>
            <person name="Testolin R."/>
            <person name="Stella A."/>
            <person name="Tartarini S."/>
            <person name="Tonutti P."/>
            <person name="Arus P."/>
            <person name="Orellana A."/>
            <person name="Wells C."/>
            <person name="Main D."/>
            <person name="Vizzotto G."/>
            <person name="Silva H."/>
            <person name="Salamini F."/>
            <person name="Schmutz J."/>
            <person name="Morgante M."/>
            <person name="Rokhsar D.S."/>
        </authorList>
    </citation>
    <scope>NUCLEOTIDE SEQUENCE [LARGE SCALE GENOMIC DNA]</scope>
    <source>
        <strain evidence="11">cv. Nemared</strain>
    </source>
</reference>
<proteinExistence type="predicted"/>
<name>A0A251PBZ8_PRUPE</name>
<evidence type="ECO:0000256" key="2">
    <source>
        <dbReference type="ARBA" id="ARBA00022473"/>
    </source>
</evidence>
<keyword evidence="3" id="KW-0805">Transcription regulation</keyword>
<dbReference type="InterPro" id="IPR017888">
    <property type="entry name" value="CYC/TB1_R_domain"/>
</dbReference>
<feature type="region of interest" description="Disordered" evidence="7">
    <location>
        <begin position="153"/>
        <end position="177"/>
    </location>
</feature>
<evidence type="ECO:0008006" key="12">
    <source>
        <dbReference type="Google" id="ProtNLM"/>
    </source>
</evidence>
<sequence length="468" mass="53623">MFPSNSNNNLNNTGNELPVSYSHVDQSFFHSRPFLHEITTLNPNSLHPNPNSKQEEEEEQQQQQEGPHHHPLSFFYIPSPFEDDDVSLFQQHHHYDHHHDHVHDMPLHDSQAPPLTTMREAVAANNTLADDHRQTTTTSTTLNIKMVDWDSNKNHGEMMNMDQPQIPRRRSCKRDRHSKINTARGLRDRRMRLSLEVARKFFWLQDALHFDKASKTVEWLLIQATPEIKKLVGDCKHMMSSTKSTSPATSESCEVISGIDEAATNTNIHINIDGGNDGDDKLIRSCEIQPSAKERKVARRQLSRKTAFHPLSKASREKARARAREKAREKQRTHQRVVDVDDQSKKQRGDQENLSRLSSWSPFETGEESAGTQSHNNNNNININSLEGLVHHEIEEPMSSCQVGDHPDLVVDHGTTHDPLVIMGKWSPPSIFSSLHQNIGISQEHHQFADFQFLGKPWEVYNNTHNLF</sequence>
<accession>A0A251PBZ8</accession>
<dbReference type="InterPro" id="IPR005333">
    <property type="entry name" value="Transcription_factor_TCP"/>
</dbReference>
<dbReference type="Gramene" id="ONI09090">
    <property type="protein sequence ID" value="ONI09090"/>
    <property type="gene ID" value="PRUPE_5G217200"/>
</dbReference>
<dbReference type="STRING" id="3760.A0A251PBZ8"/>
<evidence type="ECO:0000256" key="4">
    <source>
        <dbReference type="ARBA" id="ARBA00023125"/>
    </source>
</evidence>
<dbReference type="PANTHER" id="PTHR31072">
    <property type="entry name" value="TRANSCRIPTION FACTOR TCP4-RELATED"/>
    <property type="match status" value="1"/>
</dbReference>
<evidence type="ECO:0000313" key="11">
    <source>
        <dbReference type="Proteomes" id="UP000006882"/>
    </source>
</evidence>
<dbReference type="GO" id="GO:0043565">
    <property type="term" value="F:sequence-specific DNA binding"/>
    <property type="evidence" value="ECO:0000318"/>
    <property type="project" value="GO_Central"/>
</dbReference>
<feature type="compositionally biased region" description="Basic residues" evidence="7">
    <location>
        <begin position="167"/>
        <end position="177"/>
    </location>
</feature>
<keyword evidence="5" id="KW-0804">Transcription</keyword>
<dbReference type="Gramene" id="ONI09091">
    <property type="protein sequence ID" value="ONI09091"/>
    <property type="gene ID" value="PRUPE_5G217200"/>
</dbReference>
<dbReference type="GO" id="GO:0005634">
    <property type="term" value="C:nucleus"/>
    <property type="evidence" value="ECO:0000318"/>
    <property type="project" value="GO_Central"/>
</dbReference>
<evidence type="ECO:0000256" key="7">
    <source>
        <dbReference type="SAM" id="MobiDB-lite"/>
    </source>
</evidence>
<keyword evidence="2" id="KW-0217">Developmental protein</keyword>
<evidence type="ECO:0000256" key="1">
    <source>
        <dbReference type="ARBA" id="ARBA00004123"/>
    </source>
</evidence>
<feature type="compositionally biased region" description="Low complexity" evidence="7">
    <location>
        <begin position="41"/>
        <end position="52"/>
    </location>
</feature>
<dbReference type="EMBL" id="CM007655">
    <property type="protein sequence ID" value="ONI09090.1"/>
    <property type="molecule type" value="Genomic_DNA"/>
</dbReference>
<dbReference type="PROSITE" id="PS51370">
    <property type="entry name" value="R"/>
    <property type="match status" value="1"/>
</dbReference>
<dbReference type="GO" id="GO:0003700">
    <property type="term" value="F:DNA-binding transcription factor activity"/>
    <property type="evidence" value="ECO:0000318"/>
    <property type="project" value="GO_Central"/>
</dbReference>
<keyword evidence="6" id="KW-0539">Nucleus</keyword>
<evidence type="ECO:0000256" key="5">
    <source>
        <dbReference type="ARBA" id="ARBA00023163"/>
    </source>
</evidence>
<dbReference type="Gramene" id="ONI09092">
    <property type="protein sequence ID" value="ONI09092"/>
    <property type="gene ID" value="PRUPE_5G217200"/>
</dbReference>
<dbReference type="Pfam" id="PF03634">
    <property type="entry name" value="TCP"/>
    <property type="match status" value="1"/>
</dbReference>
<dbReference type="SMR" id="A0A251PBZ8"/>
<dbReference type="GO" id="GO:2000032">
    <property type="term" value="P:regulation of secondary shoot formation"/>
    <property type="evidence" value="ECO:0000318"/>
    <property type="project" value="GO_Central"/>
</dbReference>
<keyword evidence="4" id="KW-0238">DNA-binding</keyword>
<dbReference type="AlphaFoldDB" id="A0A251PBZ8"/>
<feature type="compositionally biased region" description="Basic and acidic residues" evidence="7">
    <location>
        <begin position="314"/>
        <end position="353"/>
    </location>
</feature>
<feature type="domain" description="TCP" evidence="8">
    <location>
        <begin position="173"/>
        <end position="231"/>
    </location>
</feature>
<evidence type="ECO:0000259" key="8">
    <source>
        <dbReference type="PROSITE" id="PS51369"/>
    </source>
</evidence>
<protein>
    <recommendedName>
        <fullName evidence="12">TCP domain-containing protein</fullName>
    </recommendedName>
</protein>
<feature type="region of interest" description="Disordered" evidence="7">
    <location>
        <begin position="40"/>
        <end position="76"/>
    </location>
</feature>
<dbReference type="EMBL" id="CM007655">
    <property type="protein sequence ID" value="ONI09092.1"/>
    <property type="molecule type" value="Genomic_DNA"/>
</dbReference>
<dbReference type="PROSITE" id="PS51369">
    <property type="entry name" value="TCP"/>
    <property type="match status" value="1"/>
</dbReference>
<feature type="region of interest" description="Disordered" evidence="7">
    <location>
        <begin position="293"/>
        <end position="379"/>
    </location>
</feature>